<dbReference type="Gene3D" id="1.10.443.10">
    <property type="entry name" value="Intergrase catalytic core"/>
    <property type="match status" value="1"/>
</dbReference>
<dbReference type="EMBL" id="AP021861">
    <property type="protein sequence ID" value="BBO33790.1"/>
    <property type="molecule type" value="Genomic_DNA"/>
</dbReference>
<dbReference type="SUPFAM" id="SSF56349">
    <property type="entry name" value="DNA breaking-rejoining enzymes"/>
    <property type="match status" value="1"/>
</dbReference>
<dbReference type="GO" id="GO:0003677">
    <property type="term" value="F:DNA binding"/>
    <property type="evidence" value="ECO:0007669"/>
    <property type="project" value="InterPro"/>
</dbReference>
<dbReference type="RefSeq" id="WP_152099499.1">
    <property type="nucleotide sequence ID" value="NZ_AP021861.1"/>
</dbReference>
<dbReference type="CDD" id="cd00397">
    <property type="entry name" value="DNA_BRE_C"/>
    <property type="match status" value="1"/>
</dbReference>
<dbReference type="PANTHER" id="PTHR30349:SF64">
    <property type="entry name" value="PROPHAGE INTEGRASE INTD-RELATED"/>
    <property type="match status" value="1"/>
</dbReference>
<keyword evidence="1" id="KW-0233">DNA recombination</keyword>
<feature type="domain" description="Tyr recombinase" evidence="3">
    <location>
        <begin position="178"/>
        <end position="415"/>
    </location>
</feature>
<dbReference type="PROSITE" id="PS51898">
    <property type="entry name" value="TYR_RECOMBINASE"/>
    <property type="match status" value="1"/>
</dbReference>
<keyword evidence="5" id="KW-1185">Reference proteome</keyword>
<dbReference type="Proteomes" id="UP000326837">
    <property type="component" value="Chromosome"/>
</dbReference>
<dbReference type="PANTHER" id="PTHR30349">
    <property type="entry name" value="PHAGE INTEGRASE-RELATED"/>
    <property type="match status" value="1"/>
</dbReference>
<gene>
    <name evidence="4" type="ORF">PLANPX_3402</name>
</gene>
<evidence type="ECO:0000313" key="4">
    <source>
        <dbReference type="EMBL" id="BBO33790.1"/>
    </source>
</evidence>
<dbReference type="InterPro" id="IPR002104">
    <property type="entry name" value="Integrase_catalytic"/>
</dbReference>
<dbReference type="GO" id="GO:0015074">
    <property type="term" value="P:DNA integration"/>
    <property type="evidence" value="ECO:0007669"/>
    <property type="project" value="InterPro"/>
</dbReference>
<sequence length="418" mass="47332">MSVRVPKYRLHKATGQALVEIRGRRTYLGKYDSPSSHERYRQIIAEFMSATLASAPTPQKSVKPLQVDELILLYFQFAKSYYVKDDEPTNEIVAIRAALRRLRAMYGSTPVSEFGPKAFKLVRESLIQERLSRKYVNDSMARVARMFRWAVAEELIAPVVFQALGSVPGLRKGRTNAKETAPIGPVSDVIVEATLPFLPDVVADMVRLQRLTGMRPAEVCILRPGDIDRSGEIWTYRPSRHKTEHAGKDRTIAFGPKAQEILLRYLARPGEMHCFRPCDSERRRRSLRHAARQTPLSCGNKPAIETNSRSKRPPGECYSPASYRRAIHRACDKAFPHPVFHQRREPTLTDAERLELAEWARSVRWAPNQLRHSAATEIRRRFGLEAAQVILGHSAANVTQIYAERDSRLAVTIATAIG</sequence>
<accession>A0A5K7XAS4</accession>
<dbReference type="InterPro" id="IPR050090">
    <property type="entry name" value="Tyrosine_recombinase_XerCD"/>
</dbReference>
<evidence type="ECO:0000313" key="5">
    <source>
        <dbReference type="Proteomes" id="UP000326837"/>
    </source>
</evidence>
<protein>
    <recommendedName>
        <fullName evidence="3">Tyr recombinase domain-containing protein</fullName>
    </recommendedName>
</protein>
<dbReference type="AlphaFoldDB" id="A0A5K7XAS4"/>
<dbReference type="InterPro" id="IPR013762">
    <property type="entry name" value="Integrase-like_cat_sf"/>
</dbReference>
<feature type="region of interest" description="Disordered" evidence="2">
    <location>
        <begin position="289"/>
        <end position="317"/>
    </location>
</feature>
<evidence type="ECO:0000256" key="1">
    <source>
        <dbReference type="ARBA" id="ARBA00023172"/>
    </source>
</evidence>
<organism evidence="4 5">
    <name type="scientific">Lacipirellula parvula</name>
    <dbReference type="NCBI Taxonomy" id="2650471"/>
    <lineage>
        <taxon>Bacteria</taxon>
        <taxon>Pseudomonadati</taxon>
        <taxon>Planctomycetota</taxon>
        <taxon>Planctomycetia</taxon>
        <taxon>Pirellulales</taxon>
        <taxon>Lacipirellulaceae</taxon>
        <taxon>Lacipirellula</taxon>
    </lineage>
</organism>
<dbReference type="GO" id="GO:0006310">
    <property type="term" value="P:DNA recombination"/>
    <property type="evidence" value="ECO:0007669"/>
    <property type="project" value="UniProtKB-KW"/>
</dbReference>
<name>A0A5K7XAS4_9BACT</name>
<evidence type="ECO:0000259" key="3">
    <source>
        <dbReference type="PROSITE" id="PS51898"/>
    </source>
</evidence>
<proteinExistence type="predicted"/>
<dbReference type="InterPro" id="IPR011010">
    <property type="entry name" value="DNA_brk_join_enz"/>
</dbReference>
<reference evidence="5" key="1">
    <citation type="submission" date="2019-10" db="EMBL/GenBank/DDBJ databases">
        <title>Lacipirellula parvula gen. nov., sp. nov., representing a lineage of planctomycetes widespread in freshwater anoxic habitats, and description of the family Lacipirellulaceae.</title>
        <authorList>
            <person name="Dedysh S.N."/>
            <person name="Kulichevskaya I.S."/>
            <person name="Beletsky A.V."/>
            <person name="Rakitin A.L."/>
            <person name="Mardanov A.V."/>
            <person name="Ivanova A.A."/>
            <person name="Saltykova V.X."/>
            <person name="Rijpstra W.I.C."/>
            <person name="Sinninghe Damste J.S."/>
            <person name="Ravin N.V."/>
        </authorList>
    </citation>
    <scope>NUCLEOTIDE SEQUENCE [LARGE SCALE GENOMIC DNA]</scope>
    <source>
        <strain evidence="5">PX69</strain>
    </source>
</reference>
<dbReference type="KEGG" id="lpav:PLANPX_3402"/>
<evidence type="ECO:0000256" key="2">
    <source>
        <dbReference type="SAM" id="MobiDB-lite"/>
    </source>
</evidence>